<accession>A0A0R1XVS0</accession>
<dbReference type="Gene3D" id="3.40.50.1000">
    <property type="entry name" value="HAD superfamily/HAD-like"/>
    <property type="match status" value="1"/>
</dbReference>
<dbReference type="PATRIC" id="fig|1423734.3.peg.1478"/>
<dbReference type="EMBL" id="AZGA01000087">
    <property type="protein sequence ID" value="KRM30899.1"/>
    <property type="molecule type" value="Genomic_DNA"/>
</dbReference>
<dbReference type="InterPro" id="IPR036412">
    <property type="entry name" value="HAD-like_sf"/>
</dbReference>
<evidence type="ECO:0000313" key="1">
    <source>
        <dbReference type="EMBL" id="KRM30899.1"/>
    </source>
</evidence>
<sequence>MIKAIALDMDNTLLNSQKQISPLNQQVLKKLHQQGIQIILCSGRAFGALEPYLKTLDLLSPEDVCVCFNGGLVRKTGIHEVIAVQSLSKNEIQPLYDLAKTHHFPLDILAEDLVYSLVELGKSDYQKFLGTLMPFKDTNFAAIPEAGKYLKVVSEAPTSTLSQAAQLTADLPVTQTRSRATLLEFLPQGVNKQVGLAAALKHFHLTSAELMAFGDEDNDKEMLTYAGIGVAMGNAVPAILALADQVTATNDQDGVAKALMTAFQLTPQDL</sequence>
<dbReference type="eggNOG" id="COG0561">
    <property type="taxonomic scope" value="Bacteria"/>
</dbReference>
<dbReference type="GO" id="GO:0005829">
    <property type="term" value="C:cytosol"/>
    <property type="evidence" value="ECO:0007669"/>
    <property type="project" value="TreeGrafter"/>
</dbReference>
<dbReference type="PANTHER" id="PTHR10000:SF8">
    <property type="entry name" value="HAD SUPERFAMILY HYDROLASE-LIKE, TYPE 3"/>
    <property type="match status" value="1"/>
</dbReference>
<name>A0A0R1XVS0_9LACO</name>
<comment type="caution">
    <text evidence="1">The sequence shown here is derived from an EMBL/GenBank/DDBJ whole genome shotgun (WGS) entry which is preliminary data.</text>
</comment>
<dbReference type="SFLD" id="SFLDS00003">
    <property type="entry name" value="Haloacid_Dehalogenase"/>
    <property type="match status" value="1"/>
</dbReference>
<dbReference type="CDD" id="cd07516">
    <property type="entry name" value="HAD_Pase"/>
    <property type="match status" value="1"/>
</dbReference>
<dbReference type="SFLD" id="SFLDG01140">
    <property type="entry name" value="C2.B:_Phosphomannomutase_and_P"/>
    <property type="match status" value="1"/>
</dbReference>
<proteinExistence type="predicted"/>
<dbReference type="Pfam" id="PF08282">
    <property type="entry name" value="Hydrolase_3"/>
    <property type="match status" value="1"/>
</dbReference>
<dbReference type="InterPro" id="IPR006379">
    <property type="entry name" value="HAD-SF_hydro_IIB"/>
</dbReference>
<dbReference type="PANTHER" id="PTHR10000">
    <property type="entry name" value="PHOSPHOSERINE PHOSPHATASE"/>
    <property type="match status" value="1"/>
</dbReference>
<dbReference type="NCBIfam" id="TIGR01484">
    <property type="entry name" value="HAD-SF-IIB"/>
    <property type="match status" value="1"/>
</dbReference>
<dbReference type="InterPro" id="IPR000150">
    <property type="entry name" value="Cof"/>
</dbReference>
<keyword evidence="1" id="KW-0378">Hydrolase</keyword>
<dbReference type="RefSeq" id="WP_057002951.1">
    <property type="nucleotide sequence ID" value="NZ_AZGA01000087.1"/>
</dbReference>
<dbReference type="NCBIfam" id="TIGR00099">
    <property type="entry name" value="Cof-subfamily"/>
    <property type="match status" value="1"/>
</dbReference>
<protein>
    <submittedName>
        <fullName evidence="1">HAD superfamily hydrolase</fullName>
    </submittedName>
</protein>
<gene>
    <name evidence="1" type="ORF">FC83_GL001460</name>
</gene>
<dbReference type="InterPro" id="IPR023214">
    <property type="entry name" value="HAD_sf"/>
</dbReference>
<dbReference type="STRING" id="1423734.FC83_GL001460"/>
<organism evidence="1 2">
    <name type="scientific">Agrilactobacillus composti DSM 18527 = JCM 14202</name>
    <dbReference type="NCBI Taxonomy" id="1423734"/>
    <lineage>
        <taxon>Bacteria</taxon>
        <taxon>Bacillati</taxon>
        <taxon>Bacillota</taxon>
        <taxon>Bacilli</taxon>
        <taxon>Lactobacillales</taxon>
        <taxon>Lactobacillaceae</taxon>
        <taxon>Agrilactobacillus</taxon>
    </lineage>
</organism>
<dbReference type="GO" id="GO:0016791">
    <property type="term" value="F:phosphatase activity"/>
    <property type="evidence" value="ECO:0007669"/>
    <property type="project" value="TreeGrafter"/>
</dbReference>
<reference evidence="1 2" key="1">
    <citation type="journal article" date="2015" name="Genome Announc.">
        <title>Expanding the biotechnology potential of lactobacilli through comparative genomics of 213 strains and associated genera.</title>
        <authorList>
            <person name="Sun Z."/>
            <person name="Harris H.M."/>
            <person name="McCann A."/>
            <person name="Guo C."/>
            <person name="Argimon S."/>
            <person name="Zhang W."/>
            <person name="Yang X."/>
            <person name="Jeffery I.B."/>
            <person name="Cooney J.C."/>
            <person name="Kagawa T.F."/>
            <person name="Liu W."/>
            <person name="Song Y."/>
            <person name="Salvetti E."/>
            <person name="Wrobel A."/>
            <person name="Rasinkangas P."/>
            <person name="Parkhill J."/>
            <person name="Rea M.C."/>
            <person name="O'Sullivan O."/>
            <person name="Ritari J."/>
            <person name="Douillard F.P."/>
            <person name="Paul Ross R."/>
            <person name="Yang R."/>
            <person name="Briner A.E."/>
            <person name="Felis G.E."/>
            <person name="de Vos W.M."/>
            <person name="Barrangou R."/>
            <person name="Klaenhammer T.R."/>
            <person name="Caufield P.W."/>
            <person name="Cui Y."/>
            <person name="Zhang H."/>
            <person name="O'Toole P.W."/>
        </authorList>
    </citation>
    <scope>NUCLEOTIDE SEQUENCE [LARGE SCALE GENOMIC DNA]</scope>
    <source>
        <strain evidence="1 2">DSM 18527</strain>
    </source>
</reference>
<dbReference type="Proteomes" id="UP000051236">
    <property type="component" value="Unassembled WGS sequence"/>
</dbReference>
<dbReference type="AlphaFoldDB" id="A0A0R1XVS0"/>
<evidence type="ECO:0000313" key="2">
    <source>
        <dbReference type="Proteomes" id="UP000051236"/>
    </source>
</evidence>
<dbReference type="GO" id="GO:0000287">
    <property type="term" value="F:magnesium ion binding"/>
    <property type="evidence" value="ECO:0007669"/>
    <property type="project" value="TreeGrafter"/>
</dbReference>
<keyword evidence="2" id="KW-1185">Reference proteome</keyword>
<dbReference type="SUPFAM" id="SSF56784">
    <property type="entry name" value="HAD-like"/>
    <property type="match status" value="1"/>
</dbReference>
<dbReference type="Gene3D" id="3.30.1240.10">
    <property type="match status" value="1"/>
</dbReference>